<reference evidence="1 2" key="1">
    <citation type="journal article" date="2014" name="Genome Biol.">
        <title>Transcriptome and methylome profiling reveals relics of genome dominance in the mesopolyploid Brassica oleracea.</title>
        <authorList>
            <person name="Parkin I.A."/>
            <person name="Koh C."/>
            <person name="Tang H."/>
            <person name="Robinson S.J."/>
            <person name="Kagale S."/>
            <person name="Clarke W.E."/>
            <person name="Town C.D."/>
            <person name="Nixon J."/>
            <person name="Krishnakumar V."/>
            <person name="Bidwell S.L."/>
            <person name="Denoeud F."/>
            <person name="Belcram H."/>
            <person name="Links M.G."/>
            <person name="Just J."/>
            <person name="Clarke C."/>
            <person name="Bender T."/>
            <person name="Huebert T."/>
            <person name="Mason A.S."/>
            <person name="Pires J.C."/>
            <person name="Barker G."/>
            <person name="Moore J."/>
            <person name="Walley P.G."/>
            <person name="Manoli S."/>
            <person name="Batley J."/>
            <person name="Edwards D."/>
            <person name="Nelson M.N."/>
            <person name="Wang X."/>
            <person name="Paterson A.H."/>
            <person name="King G."/>
            <person name="Bancroft I."/>
            <person name="Chalhoub B."/>
            <person name="Sharpe A.G."/>
        </authorList>
    </citation>
    <scope>NUCLEOTIDE SEQUENCE</scope>
    <source>
        <strain evidence="1 2">cv. TO1000</strain>
    </source>
</reference>
<reference evidence="1" key="2">
    <citation type="submission" date="2015-03" db="UniProtKB">
        <authorList>
            <consortium name="EnsemblPlants"/>
        </authorList>
    </citation>
    <scope>IDENTIFICATION</scope>
</reference>
<dbReference type="EnsemblPlants" id="Bo3g153540.1">
    <property type="protein sequence ID" value="Bo3g153540.1"/>
    <property type="gene ID" value="Bo3g153540"/>
</dbReference>
<sequence length="85" mass="10018">MFQQGWDPGEQMVSGDKGRVDLHYYDGIGSEIGERKQKEGFSIKNVLDLRRHFRKFGKSRWSRQIESEKSLVLFRIGEFSSVFFQ</sequence>
<accession>A0A0D3BJV0</accession>
<organism evidence="1 2">
    <name type="scientific">Brassica oleracea var. oleracea</name>
    <dbReference type="NCBI Taxonomy" id="109376"/>
    <lineage>
        <taxon>Eukaryota</taxon>
        <taxon>Viridiplantae</taxon>
        <taxon>Streptophyta</taxon>
        <taxon>Embryophyta</taxon>
        <taxon>Tracheophyta</taxon>
        <taxon>Spermatophyta</taxon>
        <taxon>Magnoliopsida</taxon>
        <taxon>eudicotyledons</taxon>
        <taxon>Gunneridae</taxon>
        <taxon>Pentapetalae</taxon>
        <taxon>rosids</taxon>
        <taxon>malvids</taxon>
        <taxon>Brassicales</taxon>
        <taxon>Brassicaceae</taxon>
        <taxon>Brassiceae</taxon>
        <taxon>Brassica</taxon>
    </lineage>
</organism>
<dbReference type="AlphaFoldDB" id="A0A0D3BJV0"/>
<dbReference type="Gramene" id="Bo3g153540.1">
    <property type="protein sequence ID" value="Bo3g153540.1"/>
    <property type="gene ID" value="Bo3g153540"/>
</dbReference>
<dbReference type="Proteomes" id="UP000032141">
    <property type="component" value="Chromosome C3"/>
</dbReference>
<keyword evidence="2" id="KW-1185">Reference proteome</keyword>
<protein>
    <submittedName>
        <fullName evidence="1">Uncharacterized protein</fullName>
    </submittedName>
</protein>
<evidence type="ECO:0000313" key="2">
    <source>
        <dbReference type="Proteomes" id="UP000032141"/>
    </source>
</evidence>
<name>A0A0D3BJV0_BRAOL</name>
<dbReference type="HOGENOM" id="CLU_2515766_0_0_1"/>
<proteinExistence type="predicted"/>
<evidence type="ECO:0000313" key="1">
    <source>
        <dbReference type="EnsemblPlants" id="Bo3g153540.1"/>
    </source>
</evidence>